<evidence type="ECO:0000256" key="2">
    <source>
        <dbReference type="ARBA" id="ARBA00009477"/>
    </source>
</evidence>
<keyword evidence="7" id="KW-1185">Reference proteome</keyword>
<dbReference type="GO" id="GO:0030313">
    <property type="term" value="C:cell envelope"/>
    <property type="evidence" value="ECO:0007669"/>
    <property type="project" value="UniProtKB-SubCell"/>
</dbReference>
<name>A0A1I1QDE9_9GAMM</name>
<dbReference type="SUPFAM" id="SSF111369">
    <property type="entry name" value="HlyD-like secretion proteins"/>
    <property type="match status" value="1"/>
</dbReference>
<dbReference type="Pfam" id="PF25967">
    <property type="entry name" value="RND-MFP_C"/>
    <property type="match status" value="1"/>
</dbReference>
<keyword evidence="3" id="KW-0175">Coiled coil</keyword>
<dbReference type="EMBL" id="FOLO01000040">
    <property type="protein sequence ID" value="SFD20194.1"/>
    <property type="molecule type" value="Genomic_DNA"/>
</dbReference>
<keyword evidence="4" id="KW-0472">Membrane</keyword>
<comment type="similarity">
    <text evidence="2">Belongs to the membrane fusion protein (MFP) (TC 8.A.1) family.</text>
</comment>
<organism evidence="6 7">
    <name type="scientific">Pseudoalteromonas denitrificans DSM 6059</name>
    <dbReference type="NCBI Taxonomy" id="1123010"/>
    <lineage>
        <taxon>Bacteria</taxon>
        <taxon>Pseudomonadati</taxon>
        <taxon>Pseudomonadota</taxon>
        <taxon>Gammaproteobacteria</taxon>
        <taxon>Alteromonadales</taxon>
        <taxon>Pseudoalteromonadaceae</taxon>
        <taxon>Pseudoalteromonas</taxon>
    </lineage>
</organism>
<keyword evidence="4" id="KW-0812">Transmembrane</keyword>
<dbReference type="InterPro" id="IPR050465">
    <property type="entry name" value="UPF0194_transport"/>
</dbReference>
<evidence type="ECO:0000313" key="7">
    <source>
        <dbReference type="Proteomes" id="UP000198862"/>
    </source>
</evidence>
<accession>A0A1I1QDE9</accession>
<dbReference type="Gene3D" id="2.40.30.170">
    <property type="match status" value="1"/>
</dbReference>
<dbReference type="Gene3D" id="1.10.287.470">
    <property type="entry name" value="Helix hairpin bin"/>
    <property type="match status" value="1"/>
</dbReference>
<dbReference type="Proteomes" id="UP000198862">
    <property type="component" value="Unassembled WGS sequence"/>
</dbReference>
<keyword evidence="4" id="KW-1133">Transmembrane helix</keyword>
<evidence type="ECO:0000256" key="4">
    <source>
        <dbReference type="SAM" id="Phobius"/>
    </source>
</evidence>
<dbReference type="NCBIfam" id="TIGR01730">
    <property type="entry name" value="RND_mfp"/>
    <property type="match status" value="1"/>
</dbReference>
<protein>
    <submittedName>
        <fullName evidence="6">HlyD family secretion protein</fullName>
    </submittedName>
</protein>
<feature type="transmembrane region" description="Helical" evidence="4">
    <location>
        <begin position="35"/>
        <end position="55"/>
    </location>
</feature>
<feature type="domain" description="Multidrug resistance protein MdtA-like C-terminal permuted SH3" evidence="5">
    <location>
        <begin position="368"/>
        <end position="425"/>
    </location>
</feature>
<dbReference type="GO" id="GO:0022857">
    <property type="term" value="F:transmembrane transporter activity"/>
    <property type="evidence" value="ECO:0007669"/>
    <property type="project" value="InterPro"/>
</dbReference>
<dbReference type="Gene3D" id="2.40.50.100">
    <property type="match status" value="1"/>
</dbReference>
<reference evidence="6 7" key="1">
    <citation type="submission" date="2016-10" db="EMBL/GenBank/DDBJ databases">
        <authorList>
            <person name="de Groot N.N."/>
        </authorList>
    </citation>
    <scope>NUCLEOTIDE SEQUENCE [LARGE SCALE GENOMIC DNA]</scope>
    <source>
        <strain evidence="6 7">DSM 6059</strain>
    </source>
</reference>
<evidence type="ECO:0000256" key="1">
    <source>
        <dbReference type="ARBA" id="ARBA00004196"/>
    </source>
</evidence>
<dbReference type="Gene3D" id="2.40.420.20">
    <property type="match status" value="1"/>
</dbReference>
<proteinExistence type="inferred from homology"/>
<dbReference type="OrthoDB" id="1957187at2"/>
<dbReference type="STRING" id="1123010.SAMN02745724_03853"/>
<evidence type="ECO:0000256" key="3">
    <source>
        <dbReference type="ARBA" id="ARBA00023054"/>
    </source>
</evidence>
<dbReference type="PANTHER" id="PTHR32347:SF23">
    <property type="entry name" value="BLL5650 PROTEIN"/>
    <property type="match status" value="1"/>
</dbReference>
<sequence length="439" mass="49644">MSKNLSSISTIETKPANAVSGAGMDKKIINKKYRFNKWVIAILIIVSIFFIKYFFSMQSTGKSLLVDNSRIIISDVTSGIFEDFIPIRAQVTPAKTVFLDAIEGGRIERILVEDGTSLKTGDLIVELSNASLQLNVLGNETRVAEQLNNMRSIELNLEQNRLQHKRNILDIQFQIQLLTRQASREKALLKTNALNKSQYQDTLDTLNWYKNSLELIVESQSSDARMQGEQLSFLKKTSKRLESNLAISKQNLDNMNVKAPVKGTLSGFNVEIGQSIARGERLGQIDTPNDYKLTAFIDEFYLGRIDIGQRAHMKNQSNEYTLKISKIYPQVQNGQFKVDFKFENHQPQGIRRGQTMQIKLTLGDASKAILIPNGAFYQDTGGSWIFVVSQNSLEAVKRTVRLGRRNSQFIEVIEGLEIGEQVVTSPYSSYQNLQRLKFN</sequence>
<dbReference type="PANTHER" id="PTHR32347">
    <property type="entry name" value="EFFLUX SYSTEM COMPONENT YKNX-RELATED"/>
    <property type="match status" value="1"/>
</dbReference>
<dbReference type="GO" id="GO:0016020">
    <property type="term" value="C:membrane"/>
    <property type="evidence" value="ECO:0007669"/>
    <property type="project" value="InterPro"/>
</dbReference>
<comment type="subcellular location">
    <subcellularLocation>
        <location evidence="1">Cell envelope</location>
    </subcellularLocation>
</comment>
<evidence type="ECO:0000259" key="5">
    <source>
        <dbReference type="Pfam" id="PF25967"/>
    </source>
</evidence>
<dbReference type="AlphaFoldDB" id="A0A1I1QDE9"/>
<dbReference type="InterPro" id="IPR006143">
    <property type="entry name" value="RND_pump_MFP"/>
</dbReference>
<dbReference type="RefSeq" id="WP_091988403.1">
    <property type="nucleotide sequence ID" value="NZ_FOLO01000040.1"/>
</dbReference>
<evidence type="ECO:0000313" key="6">
    <source>
        <dbReference type="EMBL" id="SFD20194.1"/>
    </source>
</evidence>
<dbReference type="InterPro" id="IPR058627">
    <property type="entry name" value="MdtA-like_C"/>
</dbReference>
<gene>
    <name evidence="6" type="ORF">SAMN02745724_03853</name>
</gene>